<sequence length="164" mass="17380">MQDELRSQQTTAPAGDLHRADRARLRGAPGSPPVDTAFECRVLRDGSRTLLHAAATSHLVSTSMLEALFMTTSNPALQRLVAQNPRSPLWVIGEALHDDLDEVALAFYARRMGRADLAYLLMEATAPGTTVAQRWQELGGGAVPSSEIRLSAGEHPGGGGGAPA</sequence>
<name>A0ABQ2KIW3_9MICO</name>
<dbReference type="Proteomes" id="UP000626982">
    <property type="component" value="Unassembled WGS sequence"/>
</dbReference>
<dbReference type="EMBL" id="BMLM01000001">
    <property type="protein sequence ID" value="GGN83081.1"/>
    <property type="molecule type" value="Genomic_DNA"/>
</dbReference>
<proteinExistence type="predicted"/>
<keyword evidence="3" id="KW-1185">Reference proteome</keyword>
<feature type="region of interest" description="Disordered" evidence="1">
    <location>
        <begin position="1"/>
        <end position="32"/>
    </location>
</feature>
<gene>
    <name evidence="2" type="ORF">GCM10010968_13490</name>
</gene>
<dbReference type="RefSeq" id="WP_188717365.1">
    <property type="nucleotide sequence ID" value="NZ_BAABBD010000002.1"/>
</dbReference>
<comment type="caution">
    <text evidence="2">The sequence shown here is derived from an EMBL/GenBank/DDBJ whole genome shotgun (WGS) entry which is preliminary data.</text>
</comment>
<evidence type="ECO:0000256" key="1">
    <source>
        <dbReference type="SAM" id="MobiDB-lite"/>
    </source>
</evidence>
<protein>
    <submittedName>
        <fullName evidence="2">Uncharacterized protein</fullName>
    </submittedName>
</protein>
<organism evidence="2 3">
    <name type="scientific">Agrococcus terreus</name>
    <dbReference type="NCBI Taxonomy" id="574649"/>
    <lineage>
        <taxon>Bacteria</taxon>
        <taxon>Bacillati</taxon>
        <taxon>Actinomycetota</taxon>
        <taxon>Actinomycetes</taxon>
        <taxon>Micrococcales</taxon>
        <taxon>Microbacteriaceae</taxon>
        <taxon>Agrococcus</taxon>
    </lineage>
</organism>
<reference evidence="3" key="1">
    <citation type="journal article" date="2019" name="Int. J. Syst. Evol. Microbiol.">
        <title>The Global Catalogue of Microorganisms (GCM) 10K type strain sequencing project: providing services to taxonomists for standard genome sequencing and annotation.</title>
        <authorList>
            <consortium name="The Broad Institute Genomics Platform"/>
            <consortium name="The Broad Institute Genome Sequencing Center for Infectious Disease"/>
            <person name="Wu L."/>
            <person name="Ma J."/>
        </authorList>
    </citation>
    <scope>NUCLEOTIDE SEQUENCE [LARGE SCALE GENOMIC DNA]</scope>
    <source>
        <strain evidence="3">CGMCC 1.6960</strain>
    </source>
</reference>
<accession>A0ABQ2KIW3</accession>
<evidence type="ECO:0000313" key="2">
    <source>
        <dbReference type="EMBL" id="GGN83081.1"/>
    </source>
</evidence>
<evidence type="ECO:0000313" key="3">
    <source>
        <dbReference type="Proteomes" id="UP000626982"/>
    </source>
</evidence>